<dbReference type="AlphaFoldDB" id="A0A6I7HR94"/>
<protein>
    <recommendedName>
        <fullName evidence="2 9">Quinolinate synthase</fullName>
        <ecNumber evidence="2 9">2.5.1.72</ecNumber>
    </recommendedName>
</protein>
<comment type="similarity">
    <text evidence="9">Belongs to the quinolinate synthase family. Type 2 subfamily.</text>
</comment>
<feature type="binding site" evidence="9">
    <location>
        <begin position="263"/>
        <end position="265"/>
    </location>
    <ligand>
        <name>iminosuccinate</name>
        <dbReference type="ChEBI" id="CHEBI:77875"/>
    </ligand>
</feature>
<dbReference type="GO" id="GO:0046872">
    <property type="term" value="F:metal ion binding"/>
    <property type="evidence" value="ECO:0007669"/>
    <property type="project" value="UniProtKB-KW"/>
</dbReference>
<evidence type="ECO:0000256" key="6">
    <source>
        <dbReference type="ARBA" id="ARBA00022723"/>
    </source>
</evidence>
<dbReference type="Proteomes" id="UP000252582">
    <property type="component" value="Unassembled WGS sequence"/>
</dbReference>
<comment type="caution">
    <text evidence="10">The sequence shown here is derived from an EMBL/GenBank/DDBJ whole genome shotgun (WGS) entry which is preliminary data.</text>
</comment>
<dbReference type="Pfam" id="PF02445">
    <property type="entry name" value="NadA"/>
    <property type="match status" value="1"/>
</dbReference>
<name>A0A6I7HR94_9HYPH</name>
<dbReference type="EMBL" id="QPIX01000002">
    <property type="protein sequence ID" value="RCW27610.1"/>
    <property type="molecule type" value="Genomic_DNA"/>
</dbReference>
<proteinExistence type="inferred from homology"/>
<feature type="binding site" evidence="9">
    <location>
        <position position="280"/>
    </location>
    <ligand>
        <name>iminosuccinate</name>
        <dbReference type="ChEBI" id="CHEBI:77875"/>
    </ligand>
</feature>
<evidence type="ECO:0000256" key="4">
    <source>
        <dbReference type="ARBA" id="ARBA00022642"/>
    </source>
</evidence>
<dbReference type="SUPFAM" id="SSF142754">
    <property type="entry name" value="NadA-like"/>
    <property type="match status" value="1"/>
</dbReference>
<dbReference type="UniPathway" id="UPA00253">
    <property type="reaction ID" value="UER00327"/>
</dbReference>
<dbReference type="GO" id="GO:0034628">
    <property type="term" value="P:'de novo' NAD+ biosynthetic process from L-aspartate"/>
    <property type="evidence" value="ECO:0007669"/>
    <property type="project" value="TreeGrafter"/>
</dbReference>
<sequence>MEAGDGGEIRMQEVQSAGAGIVPVRSAAERYGVLERPDLSFTPAVAKETEHLYERVKGFIPAIEWPVFAPYVHAINRLKKERGAVILAHNYQTPEIFHCVADIKGDSLQLARDATRVDAEIIIQCGVHFMAETSKLLNPEKTVLIPDGRAGCSLSESITGDDVRALKARYPGVPVVTYVNTSADVKAETDICCTSSNAVAVVDSLESDTVLCIPDEYLAMNVAKKTKKKILTWQGHCEVHERFTAEELLEYKAADPSIEIVAHPECHPSVLAVSDYAGSTAGMIDYVKTKRPGRVLLVTECSMASNIQAEVKGVDFVKPCNLCPHMKRITLPKILDSLLFMTEEVTVDPAIAGRARFAVERMINLKQ</sequence>
<comment type="catalytic activity">
    <reaction evidence="9">
        <text>iminosuccinate + dihydroxyacetone phosphate = quinolinate + phosphate + 2 H2O + H(+)</text>
        <dbReference type="Rhea" id="RHEA:25888"/>
        <dbReference type="ChEBI" id="CHEBI:15377"/>
        <dbReference type="ChEBI" id="CHEBI:15378"/>
        <dbReference type="ChEBI" id="CHEBI:29959"/>
        <dbReference type="ChEBI" id="CHEBI:43474"/>
        <dbReference type="ChEBI" id="CHEBI:57642"/>
        <dbReference type="ChEBI" id="CHEBI:77875"/>
        <dbReference type="EC" id="2.5.1.72"/>
    </reaction>
</comment>
<comment type="cofactor">
    <cofactor evidence="9">
        <name>[4Fe-4S] cluster</name>
        <dbReference type="ChEBI" id="CHEBI:49883"/>
    </cofactor>
    <text evidence="9">Binds 1 [4Fe-4S] cluster per subunit.</text>
</comment>
<feature type="binding site" evidence="9">
    <location>
        <begin position="178"/>
        <end position="180"/>
    </location>
    <ligand>
        <name>iminosuccinate</name>
        <dbReference type="ChEBI" id="CHEBI:77875"/>
    </ligand>
</feature>
<organism evidence="10 11">
    <name type="scientific">Ciceribacter lividus</name>
    <dbReference type="NCBI Taxonomy" id="1197950"/>
    <lineage>
        <taxon>Bacteria</taxon>
        <taxon>Pseudomonadati</taxon>
        <taxon>Pseudomonadota</taxon>
        <taxon>Alphaproteobacteria</taxon>
        <taxon>Hyphomicrobiales</taxon>
        <taxon>Rhizobiaceae</taxon>
        <taxon>Ciceribacter</taxon>
    </lineage>
</organism>
<keyword evidence="7 9" id="KW-0408">Iron</keyword>
<dbReference type="GO" id="GO:0008987">
    <property type="term" value="F:quinolinate synthetase A activity"/>
    <property type="evidence" value="ECO:0007669"/>
    <property type="project" value="UniProtKB-UniRule"/>
</dbReference>
<keyword evidence="4 9" id="KW-0662">Pyridine nucleotide biosynthesis</keyword>
<dbReference type="GO" id="GO:0051539">
    <property type="term" value="F:4 iron, 4 sulfur cluster binding"/>
    <property type="evidence" value="ECO:0007669"/>
    <property type="project" value="UniProtKB-KW"/>
</dbReference>
<evidence type="ECO:0000256" key="5">
    <source>
        <dbReference type="ARBA" id="ARBA00022679"/>
    </source>
</evidence>
<gene>
    <name evidence="9" type="primary">nadA</name>
    <name evidence="10" type="ORF">DFR48_10294</name>
</gene>
<evidence type="ECO:0000256" key="2">
    <source>
        <dbReference type="ARBA" id="ARBA00012669"/>
    </source>
</evidence>
<dbReference type="EC" id="2.5.1.72" evidence="2 9"/>
<comment type="function">
    <text evidence="9">Catalyzes the condensation of iminoaspartate with dihydroxyacetone phosphate to form quinolinate.</text>
</comment>
<dbReference type="InterPro" id="IPR003473">
    <property type="entry name" value="NadA"/>
</dbReference>
<evidence type="ECO:0000256" key="7">
    <source>
        <dbReference type="ARBA" id="ARBA00023004"/>
    </source>
</evidence>
<keyword evidence="3 9" id="KW-0004">4Fe-4S</keyword>
<feature type="binding site" evidence="9">
    <location>
        <position position="237"/>
    </location>
    <ligand>
        <name>[4Fe-4S] cluster</name>
        <dbReference type="ChEBI" id="CHEBI:49883"/>
    </ligand>
</feature>
<dbReference type="HAMAP" id="MF_00568">
    <property type="entry name" value="NadA_type2"/>
    <property type="match status" value="1"/>
</dbReference>
<evidence type="ECO:0000256" key="1">
    <source>
        <dbReference type="ARBA" id="ARBA00005065"/>
    </source>
</evidence>
<evidence type="ECO:0000313" key="11">
    <source>
        <dbReference type="Proteomes" id="UP000252582"/>
    </source>
</evidence>
<feature type="binding site" evidence="9">
    <location>
        <position position="89"/>
    </location>
    <ligand>
        <name>iminosuccinate</name>
        <dbReference type="ChEBI" id="CHEBI:77875"/>
    </ligand>
</feature>
<evidence type="ECO:0000256" key="9">
    <source>
        <dbReference type="HAMAP-Rule" id="MF_00568"/>
    </source>
</evidence>
<dbReference type="PANTHER" id="PTHR30573:SF0">
    <property type="entry name" value="QUINOLINATE SYNTHASE, CHLOROPLASTIC"/>
    <property type="match status" value="1"/>
</dbReference>
<dbReference type="InterPro" id="IPR023066">
    <property type="entry name" value="Quinolinate_synth_type2"/>
</dbReference>
<feature type="binding site" evidence="9">
    <location>
        <position position="152"/>
    </location>
    <ligand>
        <name>[4Fe-4S] cluster</name>
        <dbReference type="ChEBI" id="CHEBI:49883"/>
    </ligand>
</feature>
<feature type="binding site" evidence="9">
    <location>
        <position position="195"/>
    </location>
    <ligand>
        <name>iminosuccinate</name>
        <dbReference type="ChEBI" id="CHEBI:77875"/>
    </ligand>
</feature>
<evidence type="ECO:0000256" key="8">
    <source>
        <dbReference type="ARBA" id="ARBA00023014"/>
    </source>
</evidence>
<evidence type="ECO:0000256" key="3">
    <source>
        <dbReference type="ARBA" id="ARBA00022485"/>
    </source>
</evidence>
<reference evidence="10 11" key="1">
    <citation type="submission" date="2018-07" db="EMBL/GenBank/DDBJ databases">
        <title>Genomic Encyclopedia of Type Strains, Phase IV (KMG-IV): sequencing the most valuable type-strain genomes for metagenomic binning, comparative biology and taxonomic classification.</title>
        <authorList>
            <person name="Goeker M."/>
        </authorList>
    </citation>
    <scope>NUCLEOTIDE SEQUENCE [LARGE SCALE GENOMIC DNA]</scope>
    <source>
        <strain evidence="10 11">DSM 25528</strain>
    </source>
</reference>
<dbReference type="GO" id="GO:0005829">
    <property type="term" value="C:cytosol"/>
    <property type="evidence" value="ECO:0007669"/>
    <property type="project" value="TreeGrafter"/>
</dbReference>
<comment type="subcellular location">
    <subcellularLocation>
        <location evidence="9">Cytoplasm</location>
    </subcellularLocation>
</comment>
<accession>A0A6I7HR94</accession>
<keyword evidence="8 9" id="KW-0411">Iron-sulfur</keyword>
<dbReference type="PANTHER" id="PTHR30573">
    <property type="entry name" value="QUINOLINATE SYNTHETASE A"/>
    <property type="match status" value="1"/>
</dbReference>
<feature type="binding site" evidence="9">
    <location>
        <position position="323"/>
    </location>
    <ligand>
        <name>[4Fe-4S] cluster</name>
        <dbReference type="ChEBI" id="CHEBI:49883"/>
    </ligand>
</feature>
<dbReference type="Gene3D" id="3.40.50.10800">
    <property type="entry name" value="NadA-like"/>
    <property type="match status" value="3"/>
</dbReference>
<dbReference type="InterPro" id="IPR036094">
    <property type="entry name" value="NadA_sf"/>
</dbReference>
<dbReference type="NCBIfam" id="NF006879">
    <property type="entry name" value="PRK09375.1-4"/>
    <property type="match status" value="1"/>
</dbReference>
<keyword evidence="9" id="KW-0963">Cytoplasm</keyword>
<keyword evidence="11" id="KW-1185">Reference proteome</keyword>
<keyword evidence="6 9" id="KW-0479">Metal-binding</keyword>
<dbReference type="NCBIfam" id="NF006878">
    <property type="entry name" value="PRK09375.1-2"/>
    <property type="match status" value="1"/>
</dbReference>
<keyword evidence="5 9" id="KW-0808">Transferase</keyword>
<evidence type="ECO:0000313" key="10">
    <source>
        <dbReference type="EMBL" id="RCW27610.1"/>
    </source>
</evidence>
<feature type="binding site" evidence="9">
    <location>
        <position position="107"/>
    </location>
    <ligand>
        <name>iminosuccinate</name>
        <dbReference type="ChEBI" id="CHEBI:77875"/>
    </ligand>
</feature>
<comment type="pathway">
    <text evidence="1 9">Cofactor biosynthesis; NAD(+) biosynthesis; quinolinate from iminoaspartate: step 1/1.</text>
</comment>
<dbReference type="NCBIfam" id="TIGR00550">
    <property type="entry name" value="nadA"/>
    <property type="match status" value="1"/>
</dbReference>